<comment type="caution">
    <text evidence="3">The sequence shown here is derived from an EMBL/GenBank/DDBJ whole genome shotgun (WGS) entry which is preliminary data.</text>
</comment>
<sequence length="153" mass="16718">MDKGINARISVHSGQSGVSRRDQPPAPEPQRIGEKEGNIPTTQRERRRDSAASPSQGRRRDLAASPRKGTSASLEESEGGRRRWPLFAATPEEEPIAAGRERDHPPRGRGTIAVAVEGEIGERRRIFPFDAHLSIAIADIPIGLIGIYCILRA</sequence>
<reference evidence="3 4" key="2">
    <citation type="journal article" date="2019" name="G3 (Bethesda)">
        <title>Hybrid Assembly of the Genome of the Entomopathogenic Nematode Steinernema carpocapsae Identifies the X-Chromosome.</title>
        <authorList>
            <person name="Serra L."/>
            <person name="Macchietto M."/>
            <person name="Macias-Munoz A."/>
            <person name="McGill C.J."/>
            <person name="Rodriguez I.M."/>
            <person name="Rodriguez B."/>
            <person name="Murad R."/>
            <person name="Mortazavi A."/>
        </authorList>
    </citation>
    <scope>NUCLEOTIDE SEQUENCE [LARGE SCALE GENOMIC DNA]</scope>
    <source>
        <strain evidence="3 4">ALL</strain>
    </source>
</reference>
<evidence type="ECO:0000313" key="4">
    <source>
        <dbReference type="Proteomes" id="UP000298663"/>
    </source>
</evidence>
<keyword evidence="2" id="KW-0812">Transmembrane</keyword>
<proteinExistence type="predicted"/>
<evidence type="ECO:0000256" key="2">
    <source>
        <dbReference type="SAM" id="Phobius"/>
    </source>
</evidence>
<evidence type="ECO:0000256" key="1">
    <source>
        <dbReference type="SAM" id="MobiDB-lite"/>
    </source>
</evidence>
<keyword evidence="2" id="KW-0472">Membrane</keyword>
<name>A0A4U5NZS4_STECR</name>
<reference evidence="3 4" key="1">
    <citation type="journal article" date="2015" name="Genome Biol.">
        <title>Comparative genomics of Steinernema reveals deeply conserved gene regulatory networks.</title>
        <authorList>
            <person name="Dillman A.R."/>
            <person name="Macchietto M."/>
            <person name="Porter C.F."/>
            <person name="Rogers A."/>
            <person name="Williams B."/>
            <person name="Antoshechkin I."/>
            <person name="Lee M.M."/>
            <person name="Goodwin Z."/>
            <person name="Lu X."/>
            <person name="Lewis E.E."/>
            <person name="Goodrich-Blair H."/>
            <person name="Stock S.P."/>
            <person name="Adams B.J."/>
            <person name="Sternberg P.W."/>
            <person name="Mortazavi A."/>
        </authorList>
    </citation>
    <scope>NUCLEOTIDE SEQUENCE [LARGE SCALE GENOMIC DNA]</scope>
    <source>
        <strain evidence="3 4">ALL</strain>
    </source>
</reference>
<keyword evidence="2" id="KW-1133">Transmembrane helix</keyword>
<dbReference type="Proteomes" id="UP000298663">
    <property type="component" value="Unassembled WGS sequence"/>
</dbReference>
<dbReference type="EMBL" id="AZBU02000003">
    <property type="protein sequence ID" value="TKR88911.1"/>
    <property type="molecule type" value="Genomic_DNA"/>
</dbReference>
<protein>
    <submittedName>
        <fullName evidence="3">Uncharacterized protein</fullName>
    </submittedName>
</protein>
<keyword evidence="4" id="KW-1185">Reference proteome</keyword>
<feature type="transmembrane region" description="Helical" evidence="2">
    <location>
        <begin position="131"/>
        <end position="151"/>
    </location>
</feature>
<feature type="compositionally biased region" description="Basic and acidic residues" evidence="1">
    <location>
        <begin position="31"/>
        <end position="50"/>
    </location>
</feature>
<gene>
    <name evidence="3" type="ORF">L596_013083</name>
</gene>
<organism evidence="3 4">
    <name type="scientific">Steinernema carpocapsae</name>
    <name type="common">Entomopathogenic nematode</name>
    <dbReference type="NCBI Taxonomy" id="34508"/>
    <lineage>
        <taxon>Eukaryota</taxon>
        <taxon>Metazoa</taxon>
        <taxon>Ecdysozoa</taxon>
        <taxon>Nematoda</taxon>
        <taxon>Chromadorea</taxon>
        <taxon>Rhabditida</taxon>
        <taxon>Tylenchina</taxon>
        <taxon>Panagrolaimomorpha</taxon>
        <taxon>Strongyloidoidea</taxon>
        <taxon>Steinernematidae</taxon>
        <taxon>Steinernema</taxon>
    </lineage>
</organism>
<feature type="region of interest" description="Disordered" evidence="1">
    <location>
        <begin position="1"/>
        <end position="109"/>
    </location>
</feature>
<dbReference type="AlphaFoldDB" id="A0A4U5NZS4"/>
<evidence type="ECO:0000313" key="3">
    <source>
        <dbReference type="EMBL" id="TKR88911.1"/>
    </source>
</evidence>
<accession>A0A4U5NZS4</accession>